<keyword evidence="3" id="KW-1185">Reference proteome</keyword>
<reference evidence="2 3" key="1">
    <citation type="submission" date="2023-02" db="EMBL/GenBank/DDBJ databases">
        <title>LHISI_Scaffold_Assembly.</title>
        <authorList>
            <person name="Stuart O.P."/>
            <person name="Cleave R."/>
            <person name="Magrath M.J.L."/>
            <person name="Mikheyev A.S."/>
        </authorList>
    </citation>
    <scope>NUCLEOTIDE SEQUENCE [LARGE SCALE GENOMIC DNA]</scope>
    <source>
        <strain evidence="2">Daus_M_001</strain>
        <tissue evidence="2">Leg muscle</tissue>
    </source>
</reference>
<feature type="domain" description="DDE-1" evidence="1">
    <location>
        <begin position="6"/>
        <end position="75"/>
    </location>
</feature>
<proteinExistence type="predicted"/>
<organism evidence="2 3">
    <name type="scientific">Dryococelus australis</name>
    <dbReference type="NCBI Taxonomy" id="614101"/>
    <lineage>
        <taxon>Eukaryota</taxon>
        <taxon>Metazoa</taxon>
        <taxon>Ecdysozoa</taxon>
        <taxon>Arthropoda</taxon>
        <taxon>Hexapoda</taxon>
        <taxon>Insecta</taxon>
        <taxon>Pterygota</taxon>
        <taxon>Neoptera</taxon>
        <taxon>Polyneoptera</taxon>
        <taxon>Phasmatodea</taxon>
        <taxon>Verophasmatodea</taxon>
        <taxon>Anareolatae</taxon>
        <taxon>Phasmatidae</taxon>
        <taxon>Eurycanthinae</taxon>
        <taxon>Dryococelus</taxon>
    </lineage>
</organism>
<evidence type="ECO:0000313" key="2">
    <source>
        <dbReference type="EMBL" id="KAJ8884222.1"/>
    </source>
</evidence>
<dbReference type="Proteomes" id="UP001159363">
    <property type="component" value="Chromosome 4"/>
</dbReference>
<name>A0ABQ9HIR4_9NEOP</name>
<accession>A0ABQ9HIR4</accession>
<sequence length="227" mass="25508">MCTFEFLPANSTSVLQPLDQGIIQTVEHMYGKPLVSRLLQRMTTKTVYSVSLLDAIHMLATSWDSLSQETIANCFRKAGISTVPEDLPVVSLDTVEESDSIWAEVKERLGITSTFNDYVKEDDNLPPCEVQEIENFCKSSEDSSMEQLGQPCDANENDCEHNEENDALKPVTCSEAMQHLEAYSCSLSNVPDVPENIMKILWELESYTAILYGKKSKQTTLDKFFSI</sequence>
<evidence type="ECO:0000313" key="3">
    <source>
        <dbReference type="Proteomes" id="UP001159363"/>
    </source>
</evidence>
<dbReference type="EMBL" id="JARBHB010000005">
    <property type="protein sequence ID" value="KAJ8884222.1"/>
    <property type="molecule type" value="Genomic_DNA"/>
</dbReference>
<comment type="caution">
    <text evidence="2">The sequence shown here is derived from an EMBL/GenBank/DDBJ whole genome shotgun (WGS) entry which is preliminary data.</text>
</comment>
<evidence type="ECO:0000259" key="1">
    <source>
        <dbReference type="Pfam" id="PF03184"/>
    </source>
</evidence>
<protein>
    <recommendedName>
        <fullName evidence="1">DDE-1 domain-containing protein</fullName>
    </recommendedName>
</protein>
<dbReference type="Pfam" id="PF03184">
    <property type="entry name" value="DDE_1"/>
    <property type="match status" value="1"/>
</dbReference>
<gene>
    <name evidence="2" type="ORF">PR048_016079</name>
</gene>
<dbReference type="InterPro" id="IPR004875">
    <property type="entry name" value="DDE_SF_endonuclease_dom"/>
</dbReference>